<proteinExistence type="predicted"/>
<dbReference type="STRING" id="1249552.PS2015_1775"/>
<dbReference type="SUPFAM" id="SSF47598">
    <property type="entry name" value="Ribbon-helix-helix"/>
    <property type="match status" value="1"/>
</dbReference>
<evidence type="ECO:0000313" key="3">
    <source>
        <dbReference type="Proteomes" id="UP000065641"/>
    </source>
</evidence>
<protein>
    <submittedName>
        <fullName evidence="2">DNA-binding protein</fullName>
    </submittedName>
</protein>
<dbReference type="InterPro" id="IPR010985">
    <property type="entry name" value="Ribbon_hlx_hlx"/>
</dbReference>
<dbReference type="Proteomes" id="UP000065641">
    <property type="component" value="Chromosome"/>
</dbReference>
<dbReference type="Gene3D" id="1.10.1220.10">
    <property type="entry name" value="Met repressor-like"/>
    <property type="match status" value="1"/>
</dbReference>
<dbReference type="PATRIC" id="fig|1249552.3.peg.1783"/>
<reference evidence="2 3" key="1">
    <citation type="submission" date="2015-11" db="EMBL/GenBank/DDBJ databases">
        <authorList>
            <person name="Zhang Y."/>
            <person name="Guo Z."/>
        </authorList>
    </citation>
    <scope>NUCLEOTIDE SEQUENCE [LARGE SCALE GENOMIC DNA]</scope>
    <source>
        <strain evidence="2 3">KCTC 32221</strain>
    </source>
</reference>
<dbReference type="Pfam" id="PF22513">
    <property type="entry name" value="FitA-like_RHH"/>
    <property type="match status" value="1"/>
</dbReference>
<accession>A0A0S2KDV1</accession>
<evidence type="ECO:0000313" key="2">
    <source>
        <dbReference type="EMBL" id="ALO46425.1"/>
    </source>
</evidence>
<organism evidence="2 3">
    <name type="scientific">Pseudohongiella spirulinae</name>
    <dbReference type="NCBI Taxonomy" id="1249552"/>
    <lineage>
        <taxon>Bacteria</taxon>
        <taxon>Pseudomonadati</taxon>
        <taxon>Pseudomonadota</taxon>
        <taxon>Gammaproteobacteria</taxon>
        <taxon>Pseudomonadales</taxon>
        <taxon>Pseudohongiellaceae</taxon>
        <taxon>Pseudohongiella</taxon>
    </lineage>
</organism>
<dbReference type="AlphaFoldDB" id="A0A0S2KDV1"/>
<dbReference type="KEGG" id="pspi:PS2015_1775"/>
<gene>
    <name evidence="2" type="ORF">PS2015_1775</name>
</gene>
<dbReference type="GO" id="GO:0003677">
    <property type="term" value="F:DNA binding"/>
    <property type="evidence" value="ECO:0007669"/>
    <property type="project" value="UniProtKB-KW"/>
</dbReference>
<dbReference type="EMBL" id="CP013189">
    <property type="protein sequence ID" value="ALO46425.1"/>
    <property type="molecule type" value="Genomic_DNA"/>
</dbReference>
<evidence type="ECO:0000259" key="1">
    <source>
        <dbReference type="Pfam" id="PF22513"/>
    </source>
</evidence>
<dbReference type="InterPro" id="IPR013321">
    <property type="entry name" value="Arc_rbn_hlx_hlx"/>
</dbReference>
<feature type="domain" description="Antitoxin FitA-like ribbon-helix-helix" evidence="1">
    <location>
        <begin position="6"/>
        <end position="44"/>
    </location>
</feature>
<name>A0A0S2KDV1_9GAMM</name>
<keyword evidence="2" id="KW-0238">DNA-binding</keyword>
<sequence length="80" mass="8594">MALIMANLLVRNVDEDIVLALKKRAGAHGISAEAEHRRILEQALRGPRARSFAEVLAAMPDAGLDADFARPASAGRDECI</sequence>
<keyword evidence="3" id="KW-1185">Reference proteome</keyword>
<dbReference type="InterPro" id="IPR053853">
    <property type="entry name" value="FitA-like_RHH"/>
</dbReference>
<dbReference type="GO" id="GO:0006355">
    <property type="term" value="P:regulation of DNA-templated transcription"/>
    <property type="evidence" value="ECO:0007669"/>
    <property type="project" value="InterPro"/>
</dbReference>